<feature type="domain" description="Replication factor A C-terminal" evidence="1">
    <location>
        <begin position="76"/>
        <end position="200"/>
    </location>
</feature>
<accession>A0ABD1PKA4</accession>
<dbReference type="Pfam" id="PF08646">
    <property type="entry name" value="Rep_fac-A_C"/>
    <property type="match status" value="1"/>
</dbReference>
<proteinExistence type="predicted"/>
<dbReference type="InterPro" id="IPR012340">
    <property type="entry name" value="NA-bd_OB-fold"/>
</dbReference>
<dbReference type="Gene3D" id="2.40.50.140">
    <property type="entry name" value="Nucleic acid-binding proteins"/>
    <property type="match status" value="1"/>
</dbReference>
<name>A0ABD1PKA4_9LAMI</name>
<dbReference type="AlphaFoldDB" id="A0ABD1PKA4"/>
<reference evidence="3" key="1">
    <citation type="submission" date="2024-07" db="EMBL/GenBank/DDBJ databases">
        <title>Two chromosome-level genome assemblies of Korean endemic species Abeliophyllum distichum and Forsythia ovata (Oleaceae).</title>
        <authorList>
            <person name="Jang H."/>
        </authorList>
    </citation>
    <scope>NUCLEOTIDE SEQUENCE [LARGE SCALE GENOMIC DNA]</scope>
</reference>
<evidence type="ECO:0000313" key="2">
    <source>
        <dbReference type="EMBL" id="KAL2464323.1"/>
    </source>
</evidence>
<dbReference type="InterPro" id="IPR013955">
    <property type="entry name" value="Rep_factor-A_C"/>
</dbReference>
<dbReference type="Proteomes" id="UP001604277">
    <property type="component" value="Unassembled WGS sequence"/>
</dbReference>
<gene>
    <name evidence="2" type="ORF">Fot_52279</name>
</gene>
<protein>
    <submittedName>
        <fullName evidence="2">Replication protein A 70 kDa DNA-binding subunit D-like</fullName>
    </submittedName>
</protein>
<dbReference type="EMBL" id="JBFOLJ010000018">
    <property type="protein sequence ID" value="KAL2464323.1"/>
    <property type="molecule type" value="Genomic_DNA"/>
</dbReference>
<organism evidence="2 3">
    <name type="scientific">Forsythia ovata</name>
    <dbReference type="NCBI Taxonomy" id="205694"/>
    <lineage>
        <taxon>Eukaryota</taxon>
        <taxon>Viridiplantae</taxon>
        <taxon>Streptophyta</taxon>
        <taxon>Embryophyta</taxon>
        <taxon>Tracheophyta</taxon>
        <taxon>Spermatophyta</taxon>
        <taxon>Magnoliopsida</taxon>
        <taxon>eudicotyledons</taxon>
        <taxon>Gunneridae</taxon>
        <taxon>Pentapetalae</taxon>
        <taxon>asterids</taxon>
        <taxon>lamiids</taxon>
        <taxon>Lamiales</taxon>
        <taxon>Oleaceae</taxon>
        <taxon>Forsythieae</taxon>
        <taxon>Forsythia</taxon>
    </lineage>
</organism>
<comment type="caution">
    <text evidence="2">The sequence shown here is derived from an EMBL/GenBank/DDBJ whole genome shotgun (WGS) entry which is preliminary data.</text>
</comment>
<sequence length="295" mass="33204">MEVSHSPQKLTAPSISMLQLNKLFNFKAENIEKLNIMFIKKNYLATTQTKFSPPSKDKVTEIRNIQGLRVVQNYFWVEARAYIRVFNQSFWYMACDICNKISSASYGEVYNCIFCKSASARASARARVFVELEDSTASINGTMIGESAEKMLQCSAHRLMDLTSPDNQLQVLDEVRITVEENHFFYVKAVKKDGLEDQWKYDIIFMLEPSAMTDNIQEVIHPPYSSSTSQSLNSVPQPLSPPAKRMLFEVPPISTSNKRLTEENHLHGNADAAILKLSGSAASAIKDKETGPTTK</sequence>
<dbReference type="SUPFAM" id="SSF50249">
    <property type="entry name" value="Nucleic acid-binding proteins"/>
    <property type="match status" value="1"/>
</dbReference>
<evidence type="ECO:0000313" key="3">
    <source>
        <dbReference type="Proteomes" id="UP001604277"/>
    </source>
</evidence>
<keyword evidence="3" id="KW-1185">Reference proteome</keyword>
<evidence type="ECO:0000259" key="1">
    <source>
        <dbReference type="Pfam" id="PF08646"/>
    </source>
</evidence>